<dbReference type="EnsemblPlants" id="EMT21598">
    <property type="protein sequence ID" value="EMT21598"/>
    <property type="gene ID" value="F775_08139"/>
</dbReference>
<organism evidence="2">
    <name type="scientific">Aegilops tauschii</name>
    <name type="common">Tausch's goatgrass</name>
    <name type="synonym">Aegilops squarrosa</name>
    <dbReference type="NCBI Taxonomy" id="37682"/>
    <lineage>
        <taxon>Eukaryota</taxon>
        <taxon>Viridiplantae</taxon>
        <taxon>Streptophyta</taxon>
        <taxon>Embryophyta</taxon>
        <taxon>Tracheophyta</taxon>
        <taxon>Spermatophyta</taxon>
        <taxon>Magnoliopsida</taxon>
        <taxon>Liliopsida</taxon>
        <taxon>Poales</taxon>
        <taxon>Poaceae</taxon>
        <taxon>BOP clade</taxon>
        <taxon>Pooideae</taxon>
        <taxon>Triticodae</taxon>
        <taxon>Triticeae</taxon>
        <taxon>Triticinae</taxon>
        <taxon>Aegilops</taxon>
    </lineage>
</organism>
<reference evidence="2" key="1">
    <citation type="submission" date="2015-06" db="UniProtKB">
        <authorList>
            <consortium name="EnsemblPlants"/>
        </authorList>
    </citation>
    <scope>IDENTIFICATION</scope>
</reference>
<name>M8BIL2_AEGTA</name>
<evidence type="ECO:0000313" key="2">
    <source>
        <dbReference type="EnsemblPlants" id="EMT21598"/>
    </source>
</evidence>
<sequence length="137" mass="15798">MTFFTTVNAWKSILRHVPWHRHDSKASRHALMKLLRPKIRVRSSRGRPELVGVQIKEADMKQINELSKDSRANHLYSSRASSPYATGGRRGEDEPDRRRLRWIRWRLGLKRPASPPPADNELSGRSTQRPPQSAGLE</sequence>
<feature type="region of interest" description="Disordered" evidence="1">
    <location>
        <begin position="68"/>
        <end position="96"/>
    </location>
</feature>
<dbReference type="AlphaFoldDB" id="M8BIL2"/>
<accession>M8BIL2</accession>
<feature type="region of interest" description="Disordered" evidence="1">
    <location>
        <begin position="110"/>
        <end position="137"/>
    </location>
</feature>
<evidence type="ECO:0000256" key="1">
    <source>
        <dbReference type="SAM" id="MobiDB-lite"/>
    </source>
</evidence>
<protein>
    <submittedName>
        <fullName evidence="2">Uncharacterized protein</fullName>
    </submittedName>
</protein>
<feature type="compositionally biased region" description="Polar residues" evidence="1">
    <location>
        <begin position="75"/>
        <end position="84"/>
    </location>
</feature>
<proteinExistence type="predicted"/>